<dbReference type="PANTHER" id="PTHR11886">
    <property type="entry name" value="DYNEIN LIGHT CHAIN"/>
    <property type="match status" value="1"/>
</dbReference>
<dbReference type="SMART" id="SM01375">
    <property type="entry name" value="Dynein_light"/>
    <property type="match status" value="1"/>
</dbReference>
<dbReference type="GO" id="GO:0007017">
    <property type="term" value="P:microtubule-based process"/>
    <property type="evidence" value="ECO:0007669"/>
    <property type="project" value="InterPro"/>
</dbReference>
<keyword evidence="4" id="KW-0493">Microtubule</keyword>
<evidence type="ECO:0000259" key="8">
    <source>
        <dbReference type="Pfam" id="PF07728"/>
    </source>
</evidence>
<keyword evidence="5" id="KW-0243">Dynein</keyword>
<comment type="subcellular location">
    <subcellularLocation>
        <location evidence="1">Cytoplasm</location>
        <location evidence="1">Cytoskeleton</location>
    </subcellularLocation>
</comment>
<keyword evidence="6" id="KW-0505">Motor protein</keyword>
<sequence length="496" mass="53021">MFEDQKLASSKPISVRHWRHTLAVASGHRPPAPGGADPEATAAIATEDPNGLDNFADVRAASGVELDEIRRVASANNAFVRPFVVDKSNVVPMSGADLLQQNKYRSLPNSRMDLGAGHEEQVLTLVPPLAAPAESKIWLVASAGQFCVVNPLRGHVDLCLPGSKHGGVEGCIFFVPAALVQALRTVVQWEHDLDVLTCGVGTRASKHRRTNAALPDLQACLVAAAVRVAPLQSRAPHGAAPCWPSKPGTTVANAGTHSGRALCCDATLVSPLSRNGQLQGRAAEQNGAALAAAERNAKPRIREARPKDITLLVAKRPGVAKSLLAEELALATGEKPCVLQLHRDTRAGDLTSRGGVVKKQALDGGRGEAVSYVAEPGGVLTADVCVLDDVTRAPGEVLSRRAQPCLQLHLEISVIKNADMAEDMQQDAIDCATQALEKYNIEKDIAAFIKKEFDKKYNPTWHCVVGRNFGSYVTHETKHFIYFYLGQVAILVFKSG</sequence>
<dbReference type="PROSITE" id="PS01239">
    <property type="entry name" value="DYNEIN_LIGHT_1"/>
    <property type="match status" value="1"/>
</dbReference>
<dbReference type="InterPro" id="IPR001372">
    <property type="entry name" value="Dynein_light_chain_typ-1/2"/>
</dbReference>
<organism evidence="9 10">
    <name type="scientific">Symbiodinium natans</name>
    <dbReference type="NCBI Taxonomy" id="878477"/>
    <lineage>
        <taxon>Eukaryota</taxon>
        <taxon>Sar</taxon>
        <taxon>Alveolata</taxon>
        <taxon>Dinophyceae</taxon>
        <taxon>Suessiales</taxon>
        <taxon>Symbiodiniaceae</taxon>
        <taxon>Symbiodinium</taxon>
    </lineage>
</organism>
<evidence type="ECO:0000313" key="10">
    <source>
        <dbReference type="Proteomes" id="UP000604046"/>
    </source>
</evidence>
<dbReference type="PANTHER" id="PTHR11886:SF35">
    <property type="entry name" value="DYNEIN LIGHT CHAIN"/>
    <property type="match status" value="1"/>
</dbReference>
<dbReference type="Proteomes" id="UP000604046">
    <property type="component" value="Unassembled WGS sequence"/>
</dbReference>
<evidence type="ECO:0000256" key="5">
    <source>
        <dbReference type="ARBA" id="ARBA00023017"/>
    </source>
</evidence>
<dbReference type="GO" id="GO:0005524">
    <property type="term" value="F:ATP binding"/>
    <property type="evidence" value="ECO:0007669"/>
    <property type="project" value="InterPro"/>
</dbReference>
<evidence type="ECO:0000256" key="6">
    <source>
        <dbReference type="ARBA" id="ARBA00023175"/>
    </source>
</evidence>
<evidence type="ECO:0000256" key="2">
    <source>
        <dbReference type="ARBA" id="ARBA00010156"/>
    </source>
</evidence>
<dbReference type="InterPro" id="IPR037177">
    <property type="entry name" value="DLC_sf"/>
</dbReference>
<dbReference type="GO" id="GO:0045505">
    <property type="term" value="F:dynein intermediate chain binding"/>
    <property type="evidence" value="ECO:0007669"/>
    <property type="project" value="TreeGrafter"/>
</dbReference>
<dbReference type="SUPFAM" id="SSF54648">
    <property type="entry name" value="DLC"/>
    <property type="match status" value="1"/>
</dbReference>
<dbReference type="GO" id="GO:0005868">
    <property type="term" value="C:cytoplasmic dynein complex"/>
    <property type="evidence" value="ECO:0007669"/>
    <property type="project" value="TreeGrafter"/>
</dbReference>
<dbReference type="AlphaFoldDB" id="A0A812IHP8"/>
<dbReference type="OrthoDB" id="10033309at2759"/>
<dbReference type="Pfam" id="PF01221">
    <property type="entry name" value="Dynein_light"/>
    <property type="match status" value="1"/>
</dbReference>
<evidence type="ECO:0000256" key="1">
    <source>
        <dbReference type="ARBA" id="ARBA00004245"/>
    </source>
</evidence>
<reference evidence="9" key="1">
    <citation type="submission" date="2021-02" db="EMBL/GenBank/DDBJ databases">
        <authorList>
            <person name="Dougan E. K."/>
            <person name="Rhodes N."/>
            <person name="Thang M."/>
            <person name="Chan C."/>
        </authorList>
    </citation>
    <scope>NUCLEOTIDE SEQUENCE</scope>
</reference>
<evidence type="ECO:0000256" key="3">
    <source>
        <dbReference type="ARBA" id="ARBA00022490"/>
    </source>
</evidence>
<dbReference type="EMBL" id="CAJNDS010000291">
    <property type="protein sequence ID" value="CAE7039417.1"/>
    <property type="molecule type" value="Genomic_DNA"/>
</dbReference>
<dbReference type="Gene3D" id="3.30.740.10">
    <property type="entry name" value="Protein Inhibitor Of Neuronal Nitric Oxide Synthase"/>
    <property type="match status" value="1"/>
</dbReference>
<dbReference type="CDD" id="cd21452">
    <property type="entry name" value="DLC-like_DYNLL1_DYNLL2"/>
    <property type="match status" value="1"/>
</dbReference>
<keyword evidence="3" id="KW-0963">Cytoplasm</keyword>
<evidence type="ECO:0000256" key="4">
    <source>
        <dbReference type="ARBA" id="ARBA00022701"/>
    </source>
</evidence>
<protein>
    <submittedName>
        <fullName evidence="9">Dynll2 protein</fullName>
    </submittedName>
</protein>
<accession>A0A812IHP8</accession>
<evidence type="ECO:0000313" key="9">
    <source>
        <dbReference type="EMBL" id="CAE7039417.1"/>
    </source>
</evidence>
<name>A0A812IHP8_9DINO</name>
<keyword evidence="7" id="KW-0206">Cytoskeleton</keyword>
<proteinExistence type="inferred from homology"/>
<dbReference type="InterPro" id="IPR011704">
    <property type="entry name" value="ATPase_dyneun-rel_AAA"/>
</dbReference>
<comment type="caution">
    <text evidence="9">The sequence shown here is derived from an EMBL/GenBank/DDBJ whole genome shotgun (WGS) entry which is preliminary data.</text>
</comment>
<keyword evidence="10" id="KW-1185">Reference proteome</keyword>
<dbReference type="FunFam" id="3.30.740.10:FF:000001">
    <property type="entry name" value="Dynein light chain"/>
    <property type="match status" value="1"/>
</dbReference>
<gene>
    <name evidence="9" type="primary">Dynll2</name>
    <name evidence="9" type="ORF">SNAT2548_LOCUS4683</name>
</gene>
<comment type="similarity">
    <text evidence="2">Belongs to the dynein light chain family.</text>
</comment>
<feature type="domain" description="ATPase dynein-related AAA" evidence="8">
    <location>
        <begin position="317"/>
        <end position="399"/>
    </location>
</feature>
<dbReference type="InterPro" id="IPR019763">
    <property type="entry name" value="Dynein_light_1/2_CS"/>
</dbReference>
<dbReference type="Pfam" id="PF07728">
    <property type="entry name" value="AAA_5"/>
    <property type="match status" value="1"/>
</dbReference>
<dbReference type="GO" id="GO:0005874">
    <property type="term" value="C:microtubule"/>
    <property type="evidence" value="ECO:0007669"/>
    <property type="project" value="UniProtKB-KW"/>
</dbReference>
<dbReference type="GO" id="GO:0016887">
    <property type="term" value="F:ATP hydrolysis activity"/>
    <property type="evidence" value="ECO:0007669"/>
    <property type="project" value="InterPro"/>
</dbReference>
<evidence type="ECO:0000256" key="7">
    <source>
        <dbReference type="ARBA" id="ARBA00023212"/>
    </source>
</evidence>